<keyword evidence="2" id="KW-1185">Reference proteome</keyword>
<feature type="non-terminal residue" evidence="1">
    <location>
        <position position="1"/>
    </location>
</feature>
<evidence type="ECO:0000313" key="2">
    <source>
        <dbReference type="Proteomes" id="UP000245626"/>
    </source>
</evidence>
<reference evidence="1 2" key="1">
    <citation type="journal article" date="2018" name="Mol. Biol. Evol.">
        <title>Broad Genomic Sampling Reveals a Smut Pathogenic Ancestry of the Fungal Clade Ustilaginomycotina.</title>
        <authorList>
            <person name="Kijpornyongpan T."/>
            <person name="Mondo S.J."/>
            <person name="Barry K."/>
            <person name="Sandor L."/>
            <person name="Lee J."/>
            <person name="Lipzen A."/>
            <person name="Pangilinan J."/>
            <person name="LaButti K."/>
            <person name="Hainaut M."/>
            <person name="Henrissat B."/>
            <person name="Grigoriev I.V."/>
            <person name="Spatafora J.W."/>
            <person name="Aime M.C."/>
        </authorList>
    </citation>
    <scope>NUCLEOTIDE SEQUENCE [LARGE SCALE GENOMIC DNA]</scope>
    <source>
        <strain evidence="1 2">SA 807</strain>
    </source>
</reference>
<gene>
    <name evidence="1" type="ORF">IE53DRAFT_297549</name>
</gene>
<dbReference type="Proteomes" id="UP000245626">
    <property type="component" value="Unassembled WGS sequence"/>
</dbReference>
<name>A0ACD0NNU9_9BASI</name>
<sequence>DDSHQPIGKIVWHKCPEEHPPPFQCGRMKAPLDYTNSSDPRTASIAVLKFPAGGQRQGSNKPMGTILLNPGGPGGSGVDFLARRTSETTRMANDLDKIMKGKYDLLSFDPRGIARTTPRADCWNDEVANDYVNALEFEAMGLPHSRVGPNHLDSAAGLELARLDFAAKLCYRNETVTELMRYMGTTFVARDMRLLSKASGDSDGLNYWGFSYGTVLGSVFADMFPDEVHRLVIDGVVDVPNYLNGSWYDDLIDTDNVLYGFYEECAKSPQGCALARKAEDGSRKLQARDIRAKVTDFLEELKIDPVPVVDARIPGLVTYSLVVEALFQALYRPKGWDQLAEALEPLISERNGTLFLESYGDAPLNTHPPSPSSDQAQIAIACGDAKLEVPDKRWTIDGFKSFLSGLEEQSSLFGQLWVSIGAECLGFWRPRSVERHYGDFTSKTSFPLVMIGNDYDPVTPAAYADLMAEKFPNAVSVRRAGYGHCSMSQPSKCINQVVTDYFLEGKVPREGVRCELDDVPLFKDKRQVSAGGLLHQSSSAAPTDEELAWQHLGDAIFDFNARR</sequence>
<proteinExistence type="predicted"/>
<dbReference type="EMBL" id="KZ820424">
    <property type="protein sequence ID" value="PWN47467.1"/>
    <property type="molecule type" value="Genomic_DNA"/>
</dbReference>
<evidence type="ECO:0000313" key="1">
    <source>
        <dbReference type="EMBL" id="PWN47467.1"/>
    </source>
</evidence>
<feature type="non-terminal residue" evidence="1">
    <location>
        <position position="563"/>
    </location>
</feature>
<organism evidence="1 2">
    <name type="scientific">Violaceomyces palustris</name>
    <dbReference type="NCBI Taxonomy" id="1673888"/>
    <lineage>
        <taxon>Eukaryota</taxon>
        <taxon>Fungi</taxon>
        <taxon>Dikarya</taxon>
        <taxon>Basidiomycota</taxon>
        <taxon>Ustilaginomycotina</taxon>
        <taxon>Ustilaginomycetes</taxon>
        <taxon>Violaceomycetales</taxon>
        <taxon>Violaceomycetaceae</taxon>
        <taxon>Violaceomyces</taxon>
    </lineage>
</organism>
<accession>A0ACD0NNU9</accession>
<protein>
    <submittedName>
        <fullName evidence="1">Alpha/beta-hydrolase</fullName>
    </submittedName>
</protein>